<dbReference type="PROSITE" id="PS51747">
    <property type="entry name" value="CYT_DCMP_DEAMINASES_2"/>
    <property type="match status" value="1"/>
</dbReference>
<keyword evidence="2" id="KW-0479">Metal-binding</keyword>
<keyword evidence="7" id="KW-1185">Reference proteome</keyword>
<dbReference type="InterPro" id="IPR050202">
    <property type="entry name" value="Cyt/Deoxycyt_deaminase"/>
</dbReference>
<evidence type="ECO:0000259" key="5">
    <source>
        <dbReference type="PROSITE" id="PS51747"/>
    </source>
</evidence>
<dbReference type="GO" id="GO:0004126">
    <property type="term" value="F:cytidine deaminase activity"/>
    <property type="evidence" value="ECO:0007669"/>
    <property type="project" value="UniProtKB-ARBA"/>
</dbReference>
<dbReference type="GO" id="GO:0005829">
    <property type="term" value="C:cytosol"/>
    <property type="evidence" value="ECO:0007669"/>
    <property type="project" value="TreeGrafter"/>
</dbReference>
<evidence type="ECO:0000256" key="1">
    <source>
        <dbReference type="ARBA" id="ARBA00006576"/>
    </source>
</evidence>
<dbReference type="GO" id="GO:0055086">
    <property type="term" value="P:nucleobase-containing small molecule metabolic process"/>
    <property type="evidence" value="ECO:0007669"/>
    <property type="project" value="UniProtKB-ARBA"/>
</dbReference>
<evidence type="ECO:0000256" key="4">
    <source>
        <dbReference type="ARBA" id="ARBA00022833"/>
    </source>
</evidence>
<name>A0A4Y4DNC2_GLUUR</name>
<comment type="caution">
    <text evidence="6">The sequence shown here is derived from an EMBL/GenBank/DDBJ whole genome shotgun (WGS) entry which is preliminary data.</text>
</comment>
<dbReference type="InterPro" id="IPR002125">
    <property type="entry name" value="CMP_dCMP_dom"/>
</dbReference>
<dbReference type="OrthoDB" id="9795347at2"/>
<gene>
    <name evidence="6" type="ORF">AUR04nite_23410</name>
</gene>
<dbReference type="Proteomes" id="UP000316612">
    <property type="component" value="Unassembled WGS sequence"/>
</dbReference>
<sequence>MENNTAPWPQLEAAAAAALSKAYAPYSNFRVGSAALTSDGRLVSGCNIENAAYGVTLCAECSMVGELFATGGGTLDYFMCFGQLGDGPLELITPCGRCRQLLFEHRGRNLQIKLAQGIVGIDYLLPEAFGPHNITA</sequence>
<dbReference type="RefSeq" id="WP_141365207.1">
    <property type="nucleotide sequence ID" value="NZ_BAAAJL010000006.1"/>
</dbReference>
<dbReference type="Gene3D" id="3.40.140.10">
    <property type="entry name" value="Cytidine Deaminase, domain 2"/>
    <property type="match status" value="1"/>
</dbReference>
<dbReference type="PROSITE" id="PS00903">
    <property type="entry name" value="CYT_DCMP_DEAMINASES_1"/>
    <property type="match status" value="1"/>
</dbReference>
<dbReference type="NCBIfam" id="NF004064">
    <property type="entry name" value="PRK05578.1"/>
    <property type="match status" value="1"/>
</dbReference>
<keyword evidence="3" id="KW-0378">Hydrolase</keyword>
<dbReference type="Pfam" id="PF00383">
    <property type="entry name" value="dCMP_cyt_deam_1"/>
    <property type="match status" value="1"/>
</dbReference>
<keyword evidence="4" id="KW-0862">Zinc</keyword>
<dbReference type="GO" id="GO:0042802">
    <property type="term" value="F:identical protein binding"/>
    <property type="evidence" value="ECO:0007669"/>
    <property type="project" value="UniProtKB-ARBA"/>
</dbReference>
<accession>A0A4Y4DNC2</accession>
<dbReference type="EMBL" id="BJNY01000012">
    <property type="protein sequence ID" value="GED06809.1"/>
    <property type="molecule type" value="Genomic_DNA"/>
</dbReference>
<evidence type="ECO:0000256" key="3">
    <source>
        <dbReference type="ARBA" id="ARBA00022801"/>
    </source>
</evidence>
<dbReference type="InterPro" id="IPR016192">
    <property type="entry name" value="APOBEC/CMP_deaminase_Zn-bd"/>
</dbReference>
<dbReference type="SUPFAM" id="SSF53927">
    <property type="entry name" value="Cytidine deaminase-like"/>
    <property type="match status" value="1"/>
</dbReference>
<protein>
    <submittedName>
        <fullName evidence="6">Cytidine deaminase</fullName>
    </submittedName>
</protein>
<comment type="similarity">
    <text evidence="1">Belongs to the cytidine and deoxycytidylate deaminase family.</text>
</comment>
<reference evidence="6 7" key="1">
    <citation type="submission" date="2019-06" db="EMBL/GenBank/DDBJ databases">
        <title>Whole genome shotgun sequence of Glutamicibacter uratoxydans NBRC 15515.</title>
        <authorList>
            <person name="Hosoyama A."/>
            <person name="Uohara A."/>
            <person name="Ohji S."/>
            <person name="Ichikawa N."/>
        </authorList>
    </citation>
    <scope>NUCLEOTIDE SEQUENCE [LARGE SCALE GENOMIC DNA]</scope>
    <source>
        <strain evidence="6 7">NBRC 15515</strain>
    </source>
</reference>
<dbReference type="PANTHER" id="PTHR11644">
    <property type="entry name" value="CYTIDINE DEAMINASE"/>
    <property type="match status" value="1"/>
</dbReference>
<dbReference type="InterPro" id="IPR016193">
    <property type="entry name" value="Cytidine_deaminase-like"/>
</dbReference>
<evidence type="ECO:0000313" key="6">
    <source>
        <dbReference type="EMBL" id="GED06809.1"/>
    </source>
</evidence>
<dbReference type="GO" id="GO:0008270">
    <property type="term" value="F:zinc ion binding"/>
    <property type="evidence" value="ECO:0007669"/>
    <property type="project" value="InterPro"/>
</dbReference>
<dbReference type="AlphaFoldDB" id="A0A4Y4DNC2"/>
<feature type="domain" description="CMP/dCMP-type deaminase" evidence="5">
    <location>
        <begin position="6"/>
        <end position="132"/>
    </location>
</feature>
<dbReference type="CDD" id="cd01283">
    <property type="entry name" value="cytidine_deaminase"/>
    <property type="match status" value="1"/>
</dbReference>
<organism evidence="6 7">
    <name type="scientific">Glutamicibacter uratoxydans</name>
    <name type="common">Arthrobacter uratoxydans</name>
    <dbReference type="NCBI Taxonomy" id="43667"/>
    <lineage>
        <taxon>Bacteria</taxon>
        <taxon>Bacillati</taxon>
        <taxon>Actinomycetota</taxon>
        <taxon>Actinomycetes</taxon>
        <taxon>Micrococcales</taxon>
        <taxon>Micrococcaceae</taxon>
        <taxon>Glutamicibacter</taxon>
    </lineage>
</organism>
<proteinExistence type="inferred from homology"/>
<dbReference type="GO" id="GO:0072527">
    <property type="term" value="P:pyrimidine-containing compound metabolic process"/>
    <property type="evidence" value="ECO:0007669"/>
    <property type="project" value="UniProtKB-ARBA"/>
</dbReference>
<evidence type="ECO:0000313" key="7">
    <source>
        <dbReference type="Proteomes" id="UP000316612"/>
    </source>
</evidence>
<dbReference type="PANTHER" id="PTHR11644:SF2">
    <property type="entry name" value="CYTIDINE DEAMINASE"/>
    <property type="match status" value="1"/>
</dbReference>
<evidence type="ECO:0000256" key="2">
    <source>
        <dbReference type="ARBA" id="ARBA00022723"/>
    </source>
</evidence>